<evidence type="ECO:0000256" key="2">
    <source>
        <dbReference type="ARBA" id="ARBA00004922"/>
    </source>
</evidence>
<evidence type="ECO:0000256" key="4">
    <source>
        <dbReference type="ARBA" id="ARBA00022676"/>
    </source>
</evidence>
<dbReference type="PANTHER" id="PTHR19300:SF57">
    <property type="entry name" value="BETA-1,4-N-ACETYLGALACTOSAMINYLTRANSFERASE"/>
    <property type="match status" value="1"/>
</dbReference>
<evidence type="ECO:0000256" key="8">
    <source>
        <dbReference type="ARBA" id="ARBA00022989"/>
    </source>
</evidence>
<evidence type="ECO:0000256" key="10">
    <source>
        <dbReference type="ARBA" id="ARBA00023180"/>
    </source>
</evidence>
<evidence type="ECO:0000313" key="14">
    <source>
        <dbReference type="Proteomes" id="UP001515480"/>
    </source>
</evidence>
<comment type="pathway">
    <text evidence="2">Protein modification; protein glycosylation.</text>
</comment>
<dbReference type="Gene3D" id="3.90.550.10">
    <property type="entry name" value="Spore Coat Polysaccharide Biosynthesis Protein SpsA, Chain A"/>
    <property type="match status" value="1"/>
</dbReference>
<dbReference type="SUPFAM" id="SSF53448">
    <property type="entry name" value="Nucleotide-diphospho-sugar transferases"/>
    <property type="match status" value="1"/>
</dbReference>
<keyword evidence="8" id="KW-1133">Transmembrane helix</keyword>
<dbReference type="PANTHER" id="PTHR19300">
    <property type="entry name" value="BETA-1,4-GALACTOSYLTRANSFERASE"/>
    <property type="match status" value="1"/>
</dbReference>
<comment type="similarity">
    <text evidence="3">Belongs to the glycosyltransferase 7 family.</text>
</comment>
<accession>A0AB34K632</accession>
<keyword evidence="7" id="KW-0735">Signal-anchor</keyword>
<keyword evidence="14" id="KW-1185">Reference proteome</keyword>
<dbReference type="Pfam" id="PF02709">
    <property type="entry name" value="Glyco_transf_7C"/>
    <property type="match status" value="1"/>
</dbReference>
<evidence type="ECO:0000259" key="11">
    <source>
        <dbReference type="Pfam" id="PF02709"/>
    </source>
</evidence>
<dbReference type="GO" id="GO:0005975">
    <property type="term" value="P:carbohydrate metabolic process"/>
    <property type="evidence" value="ECO:0007669"/>
    <property type="project" value="InterPro"/>
</dbReference>
<proteinExistence type="inferred from homology"/>
<protein>
    <submittedName>
        <fullName evidence="13">Uncharacterized protein</fullName>
    </submittedName>
</protein>
<feature type="domain" description="Galactosyltransferase N-terminal" evidence="12">
    <location>
        <begin position="32"/>
        <end position="119"/>
    </location>
</feature>
<name>A0AB34K632_PRYPA</name>
<evidence type="ECO:0000256" key="7">
    <source>
        <dbReference type="ARBA" id="ARBA00022968"/>
    </source>
</evidence>
<dbReference type="PRINTS" id="PR02050">
    <property type="entry name" value="B14GALTRFASE"/>
</dbReference>
<dbReference type="InterPro" id="IPR003859">
    <property type="entry name" value="Galactosyl_T"/>
</dbReference>
<dbReference type="Proteomes" id="UP001515480">
    <property type="component" value="Unassembled WGS sequence"/>
</dbReference>
<comment type="subcellular location">
    <subcellularLocation>
        <location evidence="1">Membrane</location>
        <topology evidence="1">Single-pass type II membrane protein</topology>
    </subcellularLocation>
</comment>
<dbReference type="AlphaFoldDB" id="A0AB34K632"/>
<keyword evidence="6" id="KW-0812">Transmembrane</keyword>
<dbReference type="InterPro" id="IPR027995">
    <property type="entry name" value="Galactosyl_T_N"/>
</dbReference>
<dbReference type="InterPro" id="IPR029044">
    <property type="entry name" value="Nucleotide-diphossugar_trans"/>
</dbReference>
<evidence type="ECO:0000256" key="3">
    <source>
        <dbReference type="ARBA" id="ARBA00005735"/>
    </source>
</evidence>
<feature type="domain" description="Galactosyltransferase C-terminal" evidence="11">
    <location>
        <begin position="154"/>
        <end position="197"/>
    </location>
</feature>
<evidence type="ECO:0000313" key="13">
    <source>
        <dbReference type="EMBL" id="KAL1527859.1"/>
    </source>
</evidence>
<dbReference type="EMBL" id="JBGBPQ010000002">
    <property type="protein sequence ID" value="KAL1527859.1"/>
    <property type="molecule type" value="Genomic_DNA"/>
</dbReference>
<keyword evidence="5" id="KW-0808">Transferase</keyword>
<keyword evidence="9" id="KW-0472">Membrane</keyword>
<evidence type="ECO:0000256" key="1">
    <source>
        <dbReference type="ARBA" id="ARBA00004606"/>
    </source>
</evidence>
<dbReference type="GO" id="GO:0016020">
    <property type="term" value="C:membrane"/>
    <property type="evidence" value="ECO:0007669"/>
    <property type="project" value="UniProtKB-SubCell"/>
</dbReference>
<dbReference type="Pfam" id="PF13733">
    <property type="entry name" value="Glyco_transf_7N"/>
    <property type="match status" value="1"/>
</dbReference>
<sequence length="306" mass="34209">MAQRHGSRQDFRLTRPAAAATRGESPLCRLSEAAEVVALVVPFREQKEQSRTAQLRAFERHMAAFLRGARFLIVVVTQSDDGRKFNRGQLLNIGFVEARRRAGGALASVIFHDVDLLPSPGLLPFYAAPPHPSRPTHLAGPSTWTKYALPGYEEIFFGGVTAFHPPDFDALNGFPNDHWGWGMEDDQLRLRAQAAGAIQKGVLRPPAGCGSYTDLDGIRMLQVLNHPALLASKPHMYNEMLLHRRGPPTLEDGWRDRNGLRDLSYRLEDQRDSQLSSVTTLLHVTVKLSVPHFVQQTQKTKPSRIR</sequence>
<dbReference type="GO" id="GO:0005794">
    <property type="term" value="C:Golgi apparatus"/>
    <property type="evidence" value="ECO:0007669"/>
    <property type="project" value="TreeGrafter"/>
</dbReference>
<evidence type="ECO:0000256" key="6">
    <source>
        <dbReference type="ARBA" id="ARBA00022692"/>
    </source>
</evidence>
<evidence type="ECO:0000259" key="12">
    <source>
        <dbReference type="Pfam" id="PF13733"/>
    </source>
</evidence>
<comment type="caution">
    <text evidence="13">The sequence shown here is derived from an EMBL/GenBank/DDBJ whole genome shotgun (WGS) entry which is preliminary data.</text>
</comment>
<organism evidence="13 14">
    <name type="scientific">Prymnesium parvum</name>
    <name type="common">Toxic golden alga</name>
    <dbReference type="NCBI Taxonomy" id="97485"/>
    <lineage>
        <taxon>Eukaryota</taxon>
        <taxon>Haptista</taxon>
        <taxon>Haptophyta</taxon>
        <taxon>Prymnesiophyceae</taxon>
        <taxon>Prymnesiales</taxon>
        <taxon>Prymnesiaceae</taxon>
        <taxon>Prymnesium</taxon>
    </lineage>
</organism>
<reference evidence="13 14" key="1">
    <citation type="journal article" date="2024" name="Science">
        <title>Giant polyketide synthase enzymes in the biosynthesis of giant marine polyether toxins.</title>
        <authorList>
            <person name="Fallon T.R."/>
            <person name="Shende V.V."/>
            <person name="Wierzbicki I.H."/>
            <person name="Pendleton A.L."/>
            <person name="Watervoot N.F."/>
            <person name="Auber R.P."/>
            <person name="Gonzalez D.J."/>
            <person name="Wisecaver J.H."/>
            <person name="Moore B.S."/>
        </authorList>
    </citation>
    <scope>NUCLEOTIDE SEQUENCE [LARGE SCALE GENOMIC DNA]</scope>
    <source>
        <strain evidence="13 14">12B1</strain>
    </source>
</reference>
<gene>
    <name evidence="13" type="ORF">AB1Y20_009235</name>
</gene>
<evidence type="ECO:0000256" key="5">
    <source>
        <dbReference type="ARBA" id="ARBA00022679"/>
    </source>
</evidence>
<dbReference type="InterPro" id="IPR027791">
    <property type="entry name" value="Galactosyl_T_C"/>
</dbReference>
<keyword evidence="10" id="KW-0325">Glycoprotein</keyword>
<keyword evidence="4" id="KW-0328">Glycosyltransferase</keyword>
<evidence type="ECO:0000256" key="9">
    <source>
        <dbReference type="ARBA" id="ARBA00023136"/>
    </source>
</evidence>
<dbReference type="GO" id="GO:0008378">
    <property type="term" value="F:galactosyltransferase activity"/>
    <property type="evidence" value="ECO:0007669"/>
    <property type="project" value="TreeGrafter"/>
</dbReference>